<dbReference type="RefSeq" id="WP_345270059.1">
    <property type="nucleotide sequence ID" value="NZ_BAABHB010000011.1"/>
</dbReference>
<evidence type="ECO:0000313" key="3">
    <source>
        <dbReference type="EMBL" id="GAA4414052.1"/>
    </source>
</evidence>
<dbReference type="EMBL" id="BAABHB010000011">
    <property type="protein sequence ID" value="GAA4414052.1"/>
    <property type="molecule type" value="Genomic_DNA"/>
</dbReference>
<proteinExistence type="predicted"/>
<evidence type="ECO:0000256" key="1">
    <source>
        <dbReference type="SAM" id="SignalP"/>
    </source>
</evidence>
<keyword evidence="1" id="KW-0732">Signal</keyword>
<reference evidence="4" key="1">
    <citation type="journal article" date="2019" name="Int. J. Syst. Evol. Microbiol.">
        <title>The Global Catalogue of Microorganisms (GCM) 10K type strain sequencing project: providing services to taxonomists for standard genome sequencing and annotation.</title>
        <authorList>
            <consortium name="The Broad Institute Genomics Platform"/>
            <consortium name="The Broad Institute Genome Sequencing Center for Infectious Disease"/>
            <person name="Wu L."/>
            <person name="Ma J."/>
        </authorList>
    </citation>
    <scope>NUCLEOTIDE SEQUENCE [LARGE SCALE GENOMIC DNA]</scope>
    <source>
        <strain evidence="4">JCM 17925</strain>
    </source>
</reference>
<dbReference type="Pfam" id="PF11954">
    <property type="entry name" value="DUF3471"/>
    <property type="match status" value="1"/>
</dbReference>
<organism evidence="3 4">
    <name type="scientific">Nibrella viscosa</name>
    <dbReference type="NCBI Taxonomy" id="1084524"/>
    <lineage>
        <taxon>Bacteria</taxon>
        <taxon>Pseudomonadati</taxon>
        <taxon>Bacteroidota</taxon>
        <taxon>Cytophagia</taxon>
        <taxon>Cytophagales</taxon>
        <taxon>Spirosomataceae</taxon>
        <taxon>Nibrella</taxon>
    </lineage>
</organism>
<evidence type="ECO:0000259" key="2">
    <source>
        <dbReference type="Pfam" id="PF11954"/>
    </source>
</evidence>
<comment type="caution">
    <text evidence="3">The sequence shown here is derived from an EMBL/GenBank/DDBJ whole genome shotgun (WGS) entry which is preliminary data.</text>
</comment>
<accession>A0ABP8KT53</accession>
<protein>
    <recommendedName>
        <fullName evidence="2">Peptidase S12 Pab87-related C-terminal domain-containing protein</fullName>
    </recommendedName>
</protein>
<dbReference type="InterPro" id="IPR021860">
    <property type="entry name" value="Peptidase_S12_Pab87-rel_C"/>
</dbReference>
<gene>
    <name evidence="3" type="ORF">GCM10023187_43050</name>
</gene>
<feature type="domain" description="Peptidase S12 Pab87-related C-terminal" evidence="2">
    <location>
        <begin position="34"/>
        <end position="115"/>
    </location>
</feature>
<dbReference type="Proteomes" id="UP001500936">
    <property type="component" value="Unassembled WGS sequence"/>
</dbReference>
<feature type="chain" id="PRO_5045195890" description="Peptidase S12 Pab87-related C-terminal domain-containing protein" evidence="1">
    <location>
        <begin position="23"/>
        <end position="128"/>
    </location>
</feature>
<evidence type="ECO:0000313" key="4">
    <source>
        <dbReference type="Proteomes" id="UP001500936"/>
    </source>
</evidence>
<keyword evidence="4" id="KW-1185">Reference proteome</keyword>
<feature type="signal peptide" evidence="1">
    <location>
        <begin position="1"/>
        <end position="22"/>
    </location>
</feature>
<name>A0ABP8KT53_9BACT</name>
<sequence length="128" mass="14057">MSILLITALLLSMYSVVPPASAHGLTPPVTASVSADDKELQAYAGTYTFADNGTFQKLTITVENGELYGQVDSNERYKLVKQSEPDTYKSTSSYGSVYTFTRDATTKAVTGFRMKIMDYNLEGTKDKQ</sequence>